<dbReference type="InterPro" id="IPR027805">
    <property type="entry name" value="Transposase_HTH_dom"/>
</dbReference>
<dbReference type="Proteomes" id="UP000507470">
    <property type="component" value="Unassembled WGS sequence"/>
</dbReference>
<dbReference type="Pfam" id="PF13613">
    <property type="entry name" value="HTH_Tnp_4"/>
    <property type="match status" value="1"/>
</dbReference>
<dbReference type="InterPro" id="IPR027806">
    <property type="entry name" value="HARBI1_dom"/>
</dbReference>
<reference evidence="5 6" key="1">
    <citation type="submission" date="2020-06" db="EMBL/GenBank/DDBJ databases">
        <authorList>
            <person name="Li R."/>
            <person name="Bekaert M."/>
        </authorList>
    </citation>
    <scope>NUCLEOTIDE SEQUENCE [LARGE SCALE GENOMIC DNA]</scope>
    <source>
        <strain evidence="6">wild</strain>
    </source>
</reference>
<keyword evidence="2" id="KW-0479">Metal-binding</keyword>
<comment type="cofactor">
    <cofactor evidence="1">
        <name>a divalent metal cation</name>
        <dbReference type="ChEBI" id="CHEBI:60240"/>
    </cofactor>
</comment>
<dbReference type="EMBL" id="CACVKT020008420">
    <property type="protein sequence ID" value="CAC5415368.1"/>
    <property type="molecule type" value="Genomic_DNA"/>
</dbReference>
<dbReference type="OrthoDB" id="5978462at2759"/>
<dbReference type="AlphaFoldDB" id="A0A6J8E5M0"/>
<feature type="domain" description="Transposase Helix-turn-helix" evidence="4">
    <location>
        <begin position="70"/>
        <end position="115"/>
    </location>
</feature>
<evidence type="ECO:0000256" key="2">
    <source>
        <dbReference type="ARBA" id="ARBA00022723"/>
    </source>
</evidence>
<feature type="domain" description="DDE Tnp4" evidence="3">
    <location>
        <begin position="144"/>
        <end position="236"/>
    </location>
</feature>
<dbReference type="Pfam" id="PF13359">
    <property type="entry name" value="DDE_Tnp_4"/>
    <property type="match status" value="1"/>
</dbReference>
<evidence type="ECO:0008006" key="7">
    <source>
        <dbReference type="Google" id="ProtNLM"/>
    </source>
</evidence>
<evidence type="ECO:0000259" key="4">
    <source>
        <dbReference type="Pfam" id="PF13613"/>
    </source>
</evidence>
<evidence type="ECO:0000313" key="6">
    <source>
        <dbReference type="Proteomes" id="UP000507470"/>
    </source>
</evidence>
<evidence type="ECO:0000313" key="5">
    <source>
        <dbReference type="EMBL" id="CAC5415368.1"/>
    </source>
</evidence>
<evidence type="ECO:0000259" key="3">
    <source>
        <dbReference type="Pfam" id="PF13359"/>
    </source>
</evidence>
<protein>
    <recommendedName>
        <fullName evidence="7">DDE Tnp4 domain-containing protein</fullName>
    </recommendedName>
</protein>
<organism evidence="5 6">
    <name type="scientific">Mytilus coruscus</name>
    <name type="common">Sea mussel</name>
    <dbReference type="NCBI Taxonomy" id="42192"/>
    <lineage>
        <taxon>Eukaryota</taxon>
        <taxon>Metazoa</taxon>
        <taxon>Spiralia</taxon>
        <taxon>Lophotrochozoa</taxon>
        <taxon>Mollusca</taxon>
        <taxon>Bivalvia</taxon>
        <taxon>Autobranchia</taxon>
        <taxon>Pteriomorphia</taxon>
        <taxon>Mytilida</taxon>
        <taxon>Mytiloidea</taxon>
        <taxon>Mytilidae</taxon>
        <taxon>Mytilinae</taxon>
        <taxon>Mytilus</taxon>
    </lineage>
</organism>
<name>A0A6J8E5M0_MYTCO</name>
<proteinExistence type="predicted"/>
<evidence type="ECO:0000256" key="1">
    <source>
        <dbReference type="ARBA" id="ARBA00001968"/>
    </source>
</evidence>
<keyword evidence="6" id="KW-1185">Reference proteome</keyword>
<accession>A0A6J8E5M0</accession>
<dbReference type="GO" id="GO:0046872">
    <property type="term" value="F:metal ion binding"/>
    <property type="evidence" value="ECO:0007669"/>
    <property type="project" value="UniProtKB-KW"/>
</dbReference>
<gene>
    <name evidence="5" type="ORF">MCOR_48067</name>
</gene>
<sequence length="258" mass="30618">MLSRNILFCDDDPEDYPGRDLFGVISERRLQFYDATGETPETFLDLLGKFRLHIRFSRVLRYLRRLIQCNMLLLTLIWLKCYPTYSILSLIFDTHRRQVSRIVTHVWQVLYKILCDNVRWHTRGQWISKRRTWRKLPEAIGCIDAKSHEILMPSLEIQRQYYNGRRHYHCVHTQVVIDNKKKIVHVESGFRGNNIDVNTFNMMTPIGDGRTLDFQRNCILLGDCIYASRHPVVTLFTSAQLLRLPRQERNVPGKLTRI</sequence>